<dbReference type="InterPro" id="IPR036390">
    <property type="entry name" value="WH_DNA-bd_sf"/>
</dbReference>
<evidence type="ECO:0000313" key="4">
    <source>
        <dbReference type="EMBL" id="PNG23429.1"/>
    </source>
</evidence>
<keyword evidence="5" id="KW-1185">Reference proteome</keyword>
<dbReference type="PIRSF" id="PIRSF016838">
    <property type="entry name" value="PafC"/>
    <property type="match status" value="1"/>
</dbReference>
<dbReference type="GO" id="GO:0003700">
    <property type="term" value="F:DNA-binding transcription factor activity"/>
    <property type="evidence" value="ECO:0007669"/>
    <property type="project" value="InterPro"/>
</dbReference>
<keyword evidence="2" id="KW-0804">Transcription</keyword>
<name>A0A2N8TWQ4_9ACTN</name>
<dbReference type="PROSITE" id="PS51000">
    <property type="entry name" value="HTH_DEOR_2"/>
    <property type="match status" value="1"/>
</dbReference>
<dbReference type="SUPFAM" id="SSF46785">
    <property type="entry name" value="Winged helix' DNA-binding domain"/>
    <property type="match status" value="1"/>
</dbReference>
<dbReference type="PROSITE" id="PS52050">
    <property type="entry name" value="WYL"/>
    <property type="match status" value="1"/>
</dbReference>
<dbReference type="Pfam" id="PF25583">
    <property type="entry name" value="WCX"/>
    <property type="match status" value="1"/>
</dbReference>
<evidence type="ECO:0000259" key="3">
    <source>
        <dbReference type="PROSITE" id="PS51000"/>
    </source>
</evidence>
<evidence type="ECO:0000256" key="2">
    <source>
        <dbReference type="ARBA" id="ARBA00023163"/>
    </source>
</evidence>
<evidence type="ECO:0000256" key="1">
    <source>
        <dbReference type="ARBA" id="ARBA00023015"/>
    </source>
</evidence>
<sequence length="329" mass="36560">MRASRLLSVLFLLQTRGRMTAQQLADELEVSVRTVYRDMESLAAAGVPLYGDPGHDGGYRLVDGYRTRLTGLTREEAQALSLAGLPGPAADLGFGTVLATAQLKLMAALPDELRDRTDDIRQRFHLDTSGWYAETDPIPHLAAVTDAVWRQHRIRVRYRRWKAPQEVTRTLEPYGLVLKSGRWYLVAGRPEPVRTYRVSQILRIQVLQDHFERPPGFDLAAHWHSYLAGFDARRHQGDAVVRLTPRILKQLPDLMEPAVARAARDSAGPPGPDGRVQVVIPTESVEHAVGMLLRLGAEAEVVAPTELRGQMAETIAALADAYRHPPTPV</sequence>
<dbReference type="OrthoDB" id="3171994at2"/>
<dbReference type="InterPro" id="IPR013196">
    <property type="entry name" value="HTH_11"/>
</dbReference>
<dbReference type="Pfam" id="PF08279">
    <property type="entry name" value="HTH_11"/>
    <property type="match status" value="1"/>
</dbReference>
<gene>
    <name evidence="4" type="ORF">C1J00_04115</name>
</gene>
<dbReference type="InterPro" id="IPR028349">
    <property type="entry name" value="PafC-like"/>
</dbReference>
<comment type="caution">
    <text evidence="4">The sequence shown here is derived from an EMBL/GenBank/DDBJ whole genome shotgun (WGS) entry which is preliminary data.</text>
</comment>
<accession>A0A2N8TWQ4</accession>
<dbReference type="Gene3D" id="1.10.10.10">
    <property type="entry name" value="Winged helix-like DNA-binding domain superfamily/Winged helix DNA-binding domain"/>
    <property type="match status" value="1"/>
</dbReference>
<keyword evidence="1" id="KW-0805">Transcription regulation</keyword>
<dbReference type="InterPro" id="IPR057727">
    <property type="entry name" value="WCX_dom"/>
</dbReference>
<organism evidence="4 5">
    <name type="scientific">Streptomyces cahuitamycinicus</name>
    <dbReference type="NCBI Taxonomy" id="2070367"/>
    <lineage>
        <taxon>Bacteria</taxon>
        <taxon>Bacillati</taxon>
        <taxon>Actinomycetota</taxon>
        <taxon>Actinomycetes</taxon>
        <taxon>Kitasatosporales</taxon>
        <taxon>Streptomycetaceae</taxon>
        <taxon>Streptomyces</taxon>
    </lineage>
</organism>
<feature type="domain" description="HTH deoR-type" evidence="3">
    <location>
        <begin position="2"/>
        <end position="75"/>
    </location>
</feature>
<dbReference type="EMBL" id="POUC01000016">
    <property type="protein sequence ID" value="PNG23429.1"/>
    <property type="molecule type" value="Genomic_DNA"/>
</dbReference>
<protein>
    <submittedName>
        <fullName evidence="4">Transcriptional regulator</fullName>
    </submittedName>
</protein>
<dbReference type="InterPro" id="IPR001034">
    <property type="entry name" value="DeoR_HTH"/>
</dbReference>
<dbReference type="Proteomes" id="UP000235943">
    <property type="component" value="Unassembled WGS sequence"/>
</dbReference>
<reference evidence="4 5" key="1">
    <citation type="submission" date="2018-01" db="EMBL/GenBank/DDBJ databases">
        <title>Draft genome sequence of Streptomyces sp. 13K301.</title>
        <authorList>
            <person name="Sahin N."/>
            <person name="Saygin H."/>
            <person name="Ay H."/>
        </authorList>
    </citation>
    <scope>NUCLEOTIDE SEQUENCE [LARGE SCALE GENOMIC DNA]</scope>
    <source>
        <strain evidence="4 5">13K301</strain>
    </source>
</reference>
<dbReference type="PANTHER" id="PTHR34580">
    <property type="match status" value="1"/>
</dbReference>
<proteinExistence type="predicted"/>
<dbReference type="InterPro" id="IPR026881">
    <property type="entry name" value="WYL_dom"/>
</dbReference>
<dbReference type="PANTHER" id="PTHR34580:SF1">
    <property type="entry name" value="PROTEIN PAFC"/>
    <property type="match status" value="1"/>
</dbReference>
<dbReference type="RefSeq" id="WP_102907656.1">
    <property type="nucleotide sequence ID" value="NZ_POUC01000016.1"/>
</dbReference>
<dbReference type="AlphaFoldDB" id="A0A2N8TWQ4"/>
<dbReference type="InterPro" id="IPR036388">
    <property type="entry name" value="WH-like_DNA-bd_sf"/>
</dbReference>
<dbReference type="Pfam" id="PF13280">
    <property type="entry name" value="WYL"/>
    <property type="match status" value="1"/>
</dbReference>
<dbReference type="InterPro" id="IPR051534">
    <property type="entry name" value="CBASS_pafABC_assoc_protein"/>
</dbReference>
<evidence type="ECO:0000313" key="5">
    <source>
        <dbReference type="Proteomes" id="UP000235943"/>
    </source>
</evidence>